<feature type="transmembrane region" description="Helical" evidence="1">
    <location>
        <begin position="82"/>
        <end position="101"/>
    </location>
</feature>
<dbReference type="Proteomes" id="UP000191154">
    <property type="component" value="Unassembled WGS sequence"/>
</dbReference>
<evidence type="ECO:0000313" key="2">
    <source>
        <dbReference type="EMBL" id="OOM16658.1"/>
    </source>
</evidence>
<dbReference type="EMBL" id="LZYZ01000001">
    <property type="protein sequence ID" value="OOM16658.1"/>
    <property type="molecule type" value="Genomic_DNA"/>
</dbReference>
<dbReference type="AlphaFoldDB" id="A0A1S8NJQ4"/>
<organism evidence="2 3">
    <name type="scientific">Clostridium saccharobutylicum</name>
    <dbReference type="NCBI Taxonomy" id="169679"/>
    <lineage>
        <taxon>Bacteria</taxon>
        <taxon>Bacillati</taxon>
        <taxon>Bacillota</taxon>
        <taxon>Clostridia</taxon>
        <taxon>Eubacteriales</taxon>
        <taxon>Clostridiaceae</taxon>
        <taxon>Clostridium</taxon>
    </lineage>
</organism>
<name>A0A1S8NJQ4_CLOSA</name>
<dbReference type="RefSeq" id="WP_077864338.1">
    <property type="nucleotide sequence ID" value="NZ_LZYZ01000001.1"/>
</dbReference>
<dbReference type="STRING" id="169679.CSACC_43220"/>
<feature type="transmembrane region" description="Helical" evidence="1">
    <location>
        <begin position="402"/>
        <end position="421"/>
    </location>
</feature>
<gene>
    <name evidence="2" type="ORF">CLOSAC_09320</name>
</gene>
<feature type="transmembrane region" description="Helical" evidence="1">
    <location>
        <begin position="201"/>
        <end position="234"/>
    </location>
</feature>
<keyword evidence="1" id="KW-1133">Transmembrane helix</keyword>
<evidence type="ECO:0008006" key="4">
    <source>
        <dbReference type="Google" id="ProtNLM"/>
    </source>
</evidence>
<feature type="transmembrane region" description="Helical" evidence="1">
    <location>
        <begin position="113"/>
        <end position="133"/>
    </location>
</feature>
<feature type="transmembrane region" description="Helical" evidence="1">
    <location>
        <begin position="246"/>
        <end position="265"/>
    </location>
</feature>
<comment type="caution">
    <text evidence="2">The sequence shown here is derived from an EMBL/GenBank/DDBJ whole genome shotgun (WGS) entry which is preliminary data.</text>
</comment>
<evidence type="ECO:0000256" key="1">
    <source>
        <dbReference type="SAM" id="Phobius"/>
    </source>
</evidence>
<sequence length="495" mass="56660">MKVKKSHKSNYILLFIIIAVITTVGIIFIYPQVGVADQGDFDRVMASSGLSLLDSDNSNPNFIRFYKYIVTDYKISGLNNPLVLFISSSISYIIMFISFICKLLGIYVFKTQYLAVAYSILYILAFSIILKSIDIKDNAKFILLGLLILFIFFDGNYLIWFNSLYGEPMMLVTLLLFIASIMHYTYYKYVTKGTEKLFSRIVYILLAAFLFLGSKLQVSMTLPFILILLIKIILDNKRLLTKNSLILLSSLLCFVVIYPIGINIASNGLSKDTQYNSVFYGILNGSETPRQDLIDLGLNPDMAVEAGKHAYLDTSDYVKYIPRTEITDEEFYSKIGNGKLAKFYLTHPTRLIKGMEYTASKAFYTSTSLGKYYQSYNETPVTSFDRFTVWSSFRENILPKNLLFILSVYLIVFLFSLYKFITNRSNAIIKIRVFLLWCVMLIGGIQFPMPFVGNGQADTAKQLFLFNFIFDGLLVIILSYVLFKITDFVRIKIKK</sequence>
<feature type="transmembrane region" description="Helical" evidence="1">
    <location>
        <begin position="12"/>
        <end position="30"/>
    </location>
</feature>
<feature type="transmembrane region" description="Helical" evidence="1">
    <location>
        <begin position="171"/>
        <end position="189"/>
    </location>
</feature>
<evidence type="ECO:0000313" key="3">
    <source>
        <dbReference type="Proteomes" id="UP000191154"/>
    </source>
</evidence>
<proteinExistence type="predicted"/>
<keyword evidence="1" id="KW-0472">Membrane</keyword>
<protein>
    <recommendedName>
        <fullName evidence="4">Glycosyltransferase RgtA/B/C/D-like domain-containing protein</fullName>
    </recommendedName>
</protein>
<keyword evidence="1" id="KW-0812">Transmembrane</keyword>
<feature type="transmembrane region" description="Helical" evidence="1">
    <location>
        <begin position="139"/>
        <end position="159"/>
    </location>
</feature>
<feature type="transmembrane region" description="Helical" evidence="1">
    <location>
        <begin position="433"/>
        <end position="451"/>
    </location>
</feature>
<feature type="transmembrane region" description="Helical" evidence="1">
    <location>
        <begin position="463"/>
        <end position="483"/>
    </location>
</feature>
<reference evidence="2 3" key="1">
    <citation type="submission" date="2016-05" db="EMBL/GenBank/DDBJ databases">
        <title>Microbial solvent formation.</title>
        <authorList>
            <person name="Poehlein A."/>
            <person name="Montoya Solano J.D."/>
            <person name="Flitsch S."/>
            <person name="Krabben P."/>
            <person name="Duerre P."/>
            <person name="Daniel R."/>
        </authorList>
    </citation>
    <scope>NUCLEOTIDE SEQUENCE [LARGE SCALE GENOMIC DNA]</scope>
    <source>
        <strain evidence="2 3">L1-8</strain>
    </source>
</reference>
<accession>A0A1S8NJQ4</accession>